<dbReference type="GO" id="GO:0061844">
    <property type="term" value="P:antimicrobial humoral immune response mediated by antimicrobial peptide"/>
    <property type="evidence" value="ECO:0007669"/>
    <property type="project" value="TreeGrafter"/>
</dbReference>
<keyword evidence="11" id="KW-1185">Reference proteome</keyword>
<dbReference type="Proteomes" id="UP000515203">
    <property type="component" value="Unplaced"/>
</dbReference>
<dbReference type="InterPro" id="IPR002366">
    <property type="entry name" value="Alpha-defensin_N"/>
</dbReference>
<evidence type="ECO:0000256" key="2">
    <source>
        <dbReference type="ARBA" id="ARBA00006519"/>
    </source>
</evidence>
<comment type="similarity">
    <text evidence="2">Belongs to the alpha-defensin family.</text>
</comment>
<name>A0A6P6DE79_OCTDE</name>
<dbReference type="PIRSF" id="PIRSF001875">
    <property type="entry name" value="Alpha-defensin"/>
    <property type="match status" value="1"/>
</dbReference>
<evidence type="ECO:0000256" key="7">
    <source>
        <dbReference type="ARBA" id="ARBA00023022"/>
    </source>
</evidence>
<dbReference type="Pfam" id="PF00879">
    <property type="entry name" value="Defensin_propep"/>
    <property type="match status" value="1"/>
</dbReference>
<gene>
    <name evidence="12" type="primary">LOC101567557</name>
</gene>
<evidence type="ECO:0000259" key="10">
    <source>
        <dbReference type="PROSITE" id="PS00269"/>
    </source>
</evidence>
<comment type="subcellular location">
    <subcellularLocation>
        <location evidence="1">Secreted</location>
    </subcellularLocation>
</comment>
<dbReference type="InterPro" id="IPR016327">
    <property type="entry name" value="Alpha-defensin"/>
</dbReference>
<evidence type="ECO:0000256" key="3">
    <source>
        <dbReference type="ARBA" id="ARBA00022525"/>
    </source>
</evidence>
<evidence type="ECO:0000256" key="4">
    <source>
        <dbReference type="ARBA" id="ARBA00022529"/>
    </source>
</evidence>
<dbReference type="PANTHER" id="PTHR11876">
    <property type="entry name" value="ALPHA-DEFENSIN 1"/>
    <property type="match status" value="1"/>
</dbReference>
<evidence type="ECO:0000256" key="1">
    <source>
        <dbReference type="ARBA" id="ARBA00004613"/>
    </source>
</evidence>
<dbReference type="AlphaFoldDB" id="A0A6P6DE79"/>
<dbReference type="Pfam" id="PF00323">
    <property type="entry name" value="Defensin_1"/>
    <property type="match status" value="1"/>
</dbReference>
<dbReference type="InterPro" id="IPR006081">
    <property type="entry name" value="Alpha-defensin_C"/>
</dbReference>
<protein>
    <submittedName>
        <fullName evidence="12">Neutrophil defensin 4-like</fullName>
    </submittedName>
</protein>
<evidence type="ECO:0000313" key="12">
    <source>
        <dbReference type="RefSeq" id="XP_023558407.1"/>
    </source>
</evidence>
<dbReference type="GO" id="GO:0050829">
    <property type="term" value="P:defense response to Gram-negative bacterium"/>
    <property type="evidence" value="ECO:0007669"/>
    <property type="project" value="TreeGrafter"/>
</dbReference>
<dbReference type="GO" id="GO:0051673">
    <property type="term" value="P:disruption of plasma membrane integrity in another organism"/>
    <property type="evidence" value="ECO:0007669"/>
    <property type="project" value="TreeGrafter"/>
</dbReference>
<evidence type="ECO:0000313" key="11">
    <source>
        <dbReference type="Proteomes" id="UP000515203"/>
    </source>
</evidence>
<dbReference type="FunCoup" id="A0A6P6DE79">
    <property type="interactions" value="29"/>
</dbReference>
<keyword evidence="6" id="KW-0211">Defensin</keyword>
<accession>A0A6P6DE79</accession>
<evidence type="ECO:0000256" key="8">
    <source>
        <dbReference type="ARBA" id="ARBA00023157"/>
    </source>
</evidence>
<dbReference type="RefSeq" id="XP_023558407.1">
    <property type="nucleotide sequence ID" value="XM_023702639.1"/>
</dbReference>
<sequence length="92" mass="10120">MRTLAFLAASLLLVLLAQAEPLQGRADQAEPEMQGVEEDQAAVISWEERPALQDGGVWRSDECTCRRPACESGENPSGFCNINNVYFQLCCT</sequence>
<keyword evidence="3" id="KW-0964">Secreted</keyword>
<evidence type="ECO:0000256" key="6">
    <source>
        <dbReference type="ARBA" id="ARBA00022940"/>
    </source>
</evidence>
<dbReference type="GO" id="GO:0002227">
    <property type="term" value="P:innate immune response in mucosa"/>
    <property type="evidence" value="ECO:0007669"/>
    <property type="project" value="TreeGrafter"/>
</dbReference>
<dbReference type="SMART" id="SM01418">
    <property type="entry name" value="Defensin_propep"/>
    <property type="match status" value="1"/>
</dbReference>
<keyword evidence="4" id="KW-0929">Antimicrobial</keyword>
<dbReference type="SMART" id="SM00048">
    <property type="entry name" value="DEFSN"/>
    <property type="match status" value="1"/>
</dbReference>
<dbReference type="SUPFAM" id="SSF57392">
    <property type="entry name" value="Defensin-like"/>
    <property type="match status" value="1"/>
</dbReference>
<dbReference type="InterPro" id="IPR006080">
    <property type="entry name" value="Beta/alpha-defensin_C"/>
</dbReference>
<dbReference type="GO" id="GO:0071222">
    <property type="term" value="P:cellular response to lipopolysaccharide"/>
    <property type="evidence" value="ECO:0007669"/>
    <property type="project" value="TreeGrafter"/>
</dbReference>
<dbReference type="GeneID" id="101567557"/>
<feature type="chain" id="PRO_5028036204" evidence="9">
    <location>
        <begin position="20"/>
        <end position="92"/>
    </location>
</feature>
<reference evidence="12" key="1">
    <citation type="submission" date="2025-08" db="UniProtKB">
        <authorList>
            <consortium name="RefSeq"/>
        </authorList>
    </citation>
    <scope>IDENTIFICATION</scope>
</reference>
<evidence type="ECO:0000256" key="5">
    <source>
        <dbReference type="ARBA" id="ARBA00022729"/>
    </source>
</evidence>
<dbReference type="GO" id="GO:0005615">
    <property type="term" value="C:extracellular space"/>
    <property type="evidence" value="ECO:0007669"/>
    <property type="project" value="InterPro"/>
</dbReference>
<dbReference type="InParanoid" id="A0A6P6DE79"/>
<dbReference type="PROSITE" id="PS00269">
    <property type="entry name" value="DEFENSIN"/>
    <property type="match status" value="1"/>
</dbReference>
<keyword evidence="5 9" id="KW-0732">Signal</keyword>
<dbReference type="PANTHER" id="PTHR11876:SF28">
    <property type="entry name" value="ALPHA-DEFENSIN 1"/>
    <property type="match status" value="1"/>
</dbReference>
<dbReference type="GO" id="GO:0031012">
    <property type="term" value="C:extracellular matrix"/>
    <property type="evidence" value="ECO:0007669"/>
    <property type="project" value="TreeGrafter"/>
</dbReference>
<feature type="domain" description="Mammalian defensins" evidence="10">
    <location>
        <begin position="63"/>
        <end position="91"/>
    </location>
</feature>
<keyword evidence="7" id="KW-0044">Antibiotic</keyword>
<feature type="signal peptide" evidence="9">
    <location>
        <begin position="1"/>
        <end position="19"/>
    </location>
</feature>
<keyword evidence="8" id="KW-1015">Disulfide bond</keyword>
<dbReference type="GO" id="GO:0019731">
    <property type="term" value="P:antibacterial humoral response"/>
    <property type="evidence" value="ECO:0007669"/>
    <property type="project" value="TreeGrafter"/>
</dbReference>
<dbReference type="GO" id="GO:0050830">
    <property type="term" value="P:defense response to Gram-positive bacterium"/>
    <property type="evidence" value="ECO:0007669"/>
    <property type="project" value="TreeGrafter"/>
</dbReference>
<organism evidence="11 12">
    <name type="scientific">Octodon degus</name>
    <name type="common">Degu</name>
    <name type="synonym">Sciurus degus</name>
    <dbReference type="NCBI Taxonomy" id="10160"/>
    <lineage>
        <taxon>Eukaryota</taxon>
        <taxon>Metazoa</taxon>
        <taxon>Chordata</taxon>
        <taxon>Craniata</taxon>
        <taxon>Vertebrata</taxon>
        <taxon>Euteleostomi</taxon>
        <taxon>Mammalia</taxon>
        <taxon>Eutheria</taxon>
        <taxon>Euarchontoglires</taxon>
        <taxon>Glires</taxon>
        <taxon>Rodentia</taxon>
        <taxon>Hystricomorpha</taxon>
        <taxon>Octodontidae</taxon>
        <taxon>Octodon</taxon>
    </lineage>
</organism>
<evidence type="ECO:0000256" key="9">
    <source>
        <dbReference type="SAM" id="SignalP"/>
    </source>
</evidence>
<proteinExistence type="inferred from homology"/>